<feature type="region of interest" description="Disordered" evidence="3">
    <location>
        <begin position="1"/>
        <end position="78"/>
    </location>
</feature>
<dbReference type="RefSeq" id="XP_040633342.1">
    <property type="nucleotide sequence ID" value="XM_040774598.1"/>
</dbReference>
<dbReference type="GeneID" id="63689660"/>
<keyword evidence="6" id="KW-1185">Reference proteome</keyword>
<dbReference type="AlphaFoldDB" id="M5GH15"/>
<feature type="compositionally biased region" description="Pro residues" evidence="3">
    <location>
        <begin position="25"/>
        <end position="39"/>
    </location>
</feature>
<evidence type="ECO:0000259" key="4">
    <source>
        <dbReference type="PROSITE" id="PS50048"/>
    </source>
</evidence>
<dbReference type="PROSITE" id="PS50048">
    <property type="entry name" value="ZN2_CY6_FUNGAL_2"/>
    <property type="match status" value="1"/>
</dbReference>
<dbReference type="STRING" id="1858805.M5GH15"/>
<dbReference type="PANTHER" id="PTHR31001">
    <property type="entry name" value="UNCHARACTERIZED TRANSCRIPTIONAL REGULATORY PROTEIN"/>
    <property type="match status" value="1"/>
</dbReference>
<dbReference type="InterPro" id="IPR050613">
    <property type="entry name" value="Sec_Metabolite_Reg"/>
</dbReference>
<dbReference type="GO" id="GO:0005634">
    <property type="term" value="C:nucleus"/>
    <property type="evidence" value="ECO:0007669"/>
    <property type="project" value="UniProtKB-SubCell"/>
</dbReference>
<name>M5GH15_DACPD</name>
<dbReference type="Pfam" id="PF00172">
    <property type="entry name" value="Zn_clus"/>
    <property type="match status" value="1"/>
</dbReference>
<dbReference type="Gene3D" id="4.10.240.10">
    <property type="entry name" value="Zn(2)-C6 fungal-type DNA-binding domain"/>
    <property type="match status" value="1"/>
</dbReference>
<dbReference type="SUPFAM" id="SSF57701">
    <property type="entry name" value="Zn2/Cys6 DNA-binding domain"/>
    <property type="match status" value="1"/>
</dbReference>
<dbReference type="GO" id="GO:0000981">
    <property type="term" value="F:DNA-binding transcription factor activity, RNA polymerase II-specific"/>
    <property type="evidence" value="ECO:0007669"/>
    <property type="project" value="InterPro"/>
</dbReference>
<feature type="compositionally biased region" description="Pro residues" evidence="3">
    <location>
        <begin position="46"/>
        <end position="69"/>
    </location>
</feature>
<evidence type="ECO:0000313" key="6">
    <source>
        <dbReference type="Proteomes" id="UP000030653"/>
    </source>
</evidence>
<dbReference type="InterPro" id="IPR036864">
    <property type="entry name" value="Zn2-C6_fun-type_DNA-bd_sf"/>
</dbReference>
<protein>
    <recommendedName>
        <fullName evidence="4">Zn(2)-C6 fungal-type domain-containing protein</fullName>
    </recommendedName>
</protein>
<feature type="non-terminal residue" evidence="5">
    <location>
        <position position="112"/>
    </location>
</feature>
<dbReference type="HOGENOM" id="CLU_2151685_0_0_1"/>
<feature type="domain" description="Zn(2)-C6 fungal-type" evidence="4">
    <location>
        <begin position="80"/>
        <end position="111"/>
    </location>
</feature>
<dbReference type="InterPro" id="IPR001138">
    <property type="entry name" value="Zn2Cys6_DnaBD"/>
</dbReference>
<comment type="subcellular location">
    <subcellularLocation>
        <location evidence="1">Nucleus</location>
    </subcellularLocation>
</comment>
<dbReference type="GO" id="GO:0008270">
    <property type="term" value="F:zinc ion binding"/>
    <property type="evidence" value="ECO:0007669"/>
    <property type="project" value="InterPro"/>
</dbReference>
<evidence type="ECO:0000313" key="5">
    <source>
        <dbReference type="EMBL" id="EJU06448.1"/>
    </source>
</evidence>
<evidence type="ECO:0000256" key="2">
    <source>
        <dbReference type="ARBA" id="ARBA00023242"/>
    </source>
</evidence>
<dbReference type="PROSITE" id="PS00463">
    <property type="entry name" value="ZN2_CY6_FUNGAL_1"/>
    <property type="match status" value="1"/>
</dbReference>
<accession>M5GH15</accession>
<dbReference type="OrthoDB" id="3364175at2759"/>
<gene>
    <name evidence="5" type="ORF">DACRYDRAFT_44659</name>
</gene>
<evidence type="ECO:0000256" key="1">
    <source>
        <dbReference type="ARBA" id="ARBA00004123"/>
    </source>
</evidence>
<evidence type="ECO:0000256" key="3">
    <source>
        <dbReference type="SAM" id="MobiDB-lite"/>
    </source>
</evidence>
<reference evidence="5 6" key="1">
    <citation type="journal article" date="2012" name="Science">
        <title>The Paleozoic origin of enzymatic lignin decomposition reconstructed from 31 fungal genomes.</title>
        <authorList>
            <person name="Floudas D."/>
            <person name="Binder M."/>
            <person name="Riley R."/>
            <person name="Barry K."/>
            <person name="Blanchette R.A."/>
            <person name="Henrissat B."/>
            <person name="Martinez A.T."/>
            <person name="Otillar R."/>
            <person name="Spatafora J.W."/>
            <person name="Yadav J.S."/>
            <person name="Aerts A."/>
            <person name="Benoit I."/>
            <person name="Boyd A."/>
            <person name="Carlson A."/>
            <person name="Copeland A."/>
            <person name="Coutinho P.M."/>
            <person name="de Vries R.P."/>
            <person name="Ferreira P."/>
            <person name="Findley K."/>
            <person name="Foster B."/>
            <person name="Gaskell J."/>
            <person name="Glotzer D."/>
            <person name="Gorecki P."/>
            <person name="Heitman J."/>
            <person name="Hesse C."/>
            <person name="Hori C."/>
            <person name="Igarashi K."/>
            <person name="Jurgens J.A."/>
            <person name="Kallen N."/>
            <person name="Kersten P."/>
            <person name="Kohler A."/>
            <person name="Kuees U."/>
            <person name="Kumar T.K.A."/>
            <person name="Kuo A."/>
            <person name="LaButti K."/>
            <person name="Larrondo L.F."/>
            <person name="Lindquist E."/>
            <person name="Ling A."/>
            <person name="Lombard V."/>
            <person name="Lucas S."/>
            <person name="Lundell T."/>
            <person name="Martin R."/>
            <person name="McLaughlin D.J."/>
            <person name="Morgenstern I."/>
            <person name="Morin E."/>
            <person name="Murat C."/>
            <person name="Nagy L.G."/>
            <person name="Nolan M."/>
            <person name="Ohm R.A."/>
            <person name="Patyshakuliyeva A."/>
            <person name="Rokas A."/>
            <person name="Ruiz-Duenas F.J."/>
            <person name="Sabat G."/>
            <person name="Salamov A."/>
            <person name="Samejima M."/>
            <person name="Schmutz J."/>
            <person name="Slot J.C."/>
            <person name="St John F."/>
            <person name="Stenlid J."/>
            <person name="Sun H."/>
            <person name="Sun S."/>
            <person name="Syed K."/>
            <person name="Tsang A."/>
            <person name="Wiebenga A."/>
            <person name="Young D."/>
            <person name="Pisabarro A."/>
            <person name="Eastwood D.C."/>
            <person name="Martin F."/>
            <person name="Cullen D."/>
            <person name="Grigoriev I.V."/>
            <person name="Hibbett D.S."/>
        </authorList>
    </citation>
    <scope>NUCLEOTIDE SEQUENCE [LARGE SCALE GENOMIC DNA]</scope>
    <source>
        <strain evidence="5 6">DJM-731 SS1</strain>
    </source>
</reference>
<dbReference type="Proteomes" id="UP000030653">
    <property type="component" value="Unassembled WGS sequence"/>
</dbReference>
<keyword evidence="2" id="KW-0539">Nucleus</keyword>
<dbReference type="EMBL" id="JH795855">
    <property type="protein sequence ID" value="EJU06448.1"/>
    <property type="molecule type" value="Genomic_DNA"/>
</dbReference>
<feature type="compositionally biased region" description="Polar residues" evidence="3">
    <location>
        <begin position="7"/>
        <end position="18"/>
    </location>
</feature>
<organism evidence="5 6">
    <name type="scientific">Dacryopinax primogenitus (strain DJM 731)</name>
    <name type="common">Brown rot fungus</name>
    <dbReference type="NCBI Taxonomy" id="1858805"/>
    <lineage>
        <taxon>Eukaryota</taxon>
        <taxon>Fungi</taxon>
        <taxon>Dikarya</taxon>
        <taxon>Basidiomycota</taxon>
        <taxon>Agaricomycotina</taxon>
        <taxon>Dacrymycetes</taxon>
        <taxon>Dacrymycetales</taxon>
        <taxon>Dacrymycetaceae</taxon>
        <taxon>Dacryopinax</taxon>
    </lineage>
</organism>
<sequence length="112" mass="11678">MSAIVASLTTLPQQETPVTSTGASPIPPPGPPPPPPPPSVNGNGPPSHPGPPPAPPAPRATGVPTPPSPSKKRRNRVTLSCKECHRRKQQCDRGNPCSRCVKRGMADKCVME</sequence>
<dbReference type="CDD" id="cd00067">
    <property type="entry name" value="GAL4"/>
    <property type="match status" value="1"/>
</dbReference>
<proteinExistence type="predicted"/>